<dbReference type="InterPro" id="IPR001368">
    <property type="entry name" value="TNFR/NGFR_Cys_rich_reg"/>
</dbReference>
<reference evidence="11 12" key="1">
    <citation type="submission" date="2022-12" db="EMBL/GenBank/DDBJ databases">
        <title>Chromosome-level genome of Tegillarca granosa.</title>
        <authorList>
            <person name="Kim J."/>
        </authorList>
    </citation>
    <scope>NUCLEOTIDE SEQUENCE [LARGE SCALE GENOMIC DNA]</scope>
    <source>
        <strain evidence="11">Teg-2019</strain>
        <tissue evidence="11">Adductor muscle</tissue>
    </source>
</reference>
<evidence type="ECO:0000256" key="4">
    <source>
        <dbReference type="ARBA" id="ARBA00022703"/>
    </source>
</evidence>
<dbReference type="Pfam" id="PF18422">
    <property type="entry name" value="TNFR_16_TM"/>
    <property type="match status" value="1"/>
</dbReference>
<dbReference type="InterPro" id="IPR041448">
    <property type="entry name" value="TNFR16_TM"/>
</dbReference>
<dbReference type="Pfam" id="PF00020">
    <property type="entry name" value="TNFR_c6"/>
    <property type="match status" value="4"/>
</dbReference>
<name>A0ABQ9FS38_TEGGR</name>
<comment type="subcellular location">
    <subcellularLocation>
        <location evidence="1">Cell membrane</location>
        <topology evidence="1">Single-pass membrane protein</topology>
    </subcellularLocation>
</comment>
<gene>
    <name evidence="11" type="ORF">KUTeg_001663</name>
</gene>
<dbReference type="Proteomes" id="UP001217089">
    <property type="component" value="Unassembled WGS sequence"/>
</dbReference>
<keyword evidence="2" id="KW-1003">Cell membrane</keyword>
<evidence type="ECO:0000313" key="12">
    <source>
        <dbReference type="Proteomes" id="UP001217089"/>
    </source>
</evidence>
<dbReference type="PANTHER" id="PTHR46605:SF2">
    <property type="entry name" value="TNFR-CYS DOMAIN-CONTAINING PROTEIN"/>
    <property type="match status" value="1"/>
</dbReference>
<dbReference type="SUPFAM" id="SSF57586">
    <property type="entry name" value="TNF receptor-like"/>
    <property type="match status" value="2"/>
</dbReference>
<feature type="transmembrane region" description="Helical" evidence="9">
    <location>
        <begin position="211"/>
        <end position="231"/>
    </location>
</feature>
<feature type="disulfide bond" evidence="8">
    <location>
        <begin position="142"/>
        <end position="155"/>
    </location>
</feature>
<evidence type="ECO:0000256" key="8">
    <source>
        <dbReference type="PROSITE-ProRule" id="PRU00206"/>
    </source>
</evidence>
<evidence type="ECO:0000256" key="1">
    <source>
        <dbReference type="ARBA" id="ARBA00004162"/>
    </source>
</evidence>
<evidence type="ECO:0000313" key="11">
    <source>
        <dbReference type="EMBL" id="KAJ8320076.1"/>
    </source>
</evidence>
<comment type="caution">
    <text evidence="11">The sequence shown here is derived from an EMBL/GenBank/DDBJ whole genome shotgun (WGS) entry which is preliminary data.</text>
</comment>
<dbReference type="Gene3D" id="6.10.250.1780">
    <property type="match status" value="1"/>
</dbReference>
<dbReference type="EMBL" id="JARBDR010000141">
    <property type="protein sequence ID" value="KAJ8320076.1"/>
    <property type="molecule type" value="Genomic_DNA"/>
</dbReference>
<feature type="disulfide bond" evidence="8">
    <location>
        <begin position="166"/>
        <end position="181"/>
    </location>
</feature>
<feature type="repeat" description="TNFR-Cys" evidence="8">
    <location>
        <begin position="83"/>
        <end position="124"/>
    </location>
</feature>
<dbReference type="PANTHER" id="PTHR46605">
    <property type="entry name" value="TUMOR NECROSIS FACTOR RECEPTOR"/>
    <property type="match status" value="1"/>
</dbReference>
<evidence type="ECO:0000256" key="5">
    <source>
        <dbReference type="ARBA" id="ARBA00022989"/>
    </source>
</evidence>
<dbReference type="SMART" id="SM00208">
    <property type="entry name" value="TNFR"/>
    <property type="match status" value="4"/>
</dbReference>
<sequence length="255" mass="28375">MLYYIHVHKNIILDCLKTCLTSLMAVKIQPILLVFGMVFALSEALICQQDTYNFNGSHCCSKCKPGFGLASNCSDDHDTVCESCIEGQTFSSNEAHSSVCKPCTVCKTHFHTLTSCNKTHDTVCECDAYFYFNDTENQCQLCTLCNVGYGAVVPCTSRQNSVCIVCQNGTYSDVKSATSACRKCSECKKTQIVLKHCTHTEDTLCIGFDIIPLYCAILGAVVVGLLGYVLFKNYTRIKAKERHKDNQLTRRKNKI</sequence>
<dbReference type="InterPro" id="IPR052302">
    <property type="entry name" value="Neurotrophin_rcpt-DD"/>
</dbReference>
<dbReference type="PROSITE" id="PS50050">
    <property type="entry name" value="TNFR_NGFR_2"/>
    <property type="match status" value="4"/>
</dbReference>
<dbReference type="InterPro" id="IPR022325">
    <property type="entry name" value="TNFR_16"/>
</dbReference>
<keyword evidence="4" id="KW-0053">Apoptosis</keyword>
<dbReference type="PRINTS" id="PR01966">
    <property type="entry name" value="TNFACTORR16"/>
</dbReference>
<evidence type="ECO:0000256" key="9">
    <source>
        <dbReference type="SAM" id="Phobius"/>
    </source>
</evidence>
<feature type="domain" description="TNFR-Cys" evidence="10">
    <location>
        <begin position="125"/>
        <end position="163"/>
    </location>
</feature>
<comment type="caution">
    <text evidence="8">Lacks conserved residue(s) required for the propagation of feature annotation.</text>
</comment>
<evidence type="ECO:0000259" key="10">
    <source>
        <dbReference type="PROSITE" id="PS50050"/>
    </source>
</evidence>
<feature type="repeat" description="TNFR-Cys" evidence="8">
    <location>
        <begin position="46"/>
        <end position="81"/>
    </location>
</feature>
<evidence type="ECO:0000256" key="7">
    <source>
        <dbReference type="ARBA" id="ARBA00023180"/>
    </source>
</evidence>
<feature type="domain" description="TNFR-Cys" evidence="10">
    <location>
        <begin position="46"/>
        <end position="81"/>
    </location>
</feature>
<keyword evidence="5 9" id="KW-1133">Transmembrane helix</keyword>
<keyword evidence="6 9" id="KW-0472">Membrane</keyword>
<feature type="disulfide bond" evidence="8">
    <location>
        <begin position="145"/>
        <end position="163"/>
    </location>
</feature>
<feature type="disulfide bond" evidence="8">
    <location>
        <begin position="60"/>
        <end position="73"/>
    </location>
</feature>
<feature type="domain" description="TNFR-Cys" evidence="10">
    <location>
        <begin position="165"/>
        <end position="205"/>
    </location>
</feature>
<keyword evidence="12" id="KW-1185">Reference proteome</keyword>
<organism evidence="11 12">
    <name type="scientific">Tegillarca granosa</name>
    <name type="common">Malaysian cockle</name>
    <name type="synonym">Anadara granosa</name>
    <dbReference type="NCBI Taxonomy" id="220873"/>
    <lineage>
        <taxon>Eukaryota</taxon>
        <taxon>Metazoa</taxon>
        <taxon>Spiralia</taxon>
        <taxon>Lophotrochozoa</taxon>
        <taxon>Mollusca</taxon>
        <taxon>Bivalvia</taxon>
        <taxon>Autobranchia</taxon>
        <taxon>Pteriomorphia</taxon>
        <taxon>Arcoida</taxon>
        <taxon>Arcoidea</taxon>
        <taxon>Arcidae</taxon>
        <taxon>Tegillarca</taxon>
    </lineage>
</organism>
<feature type="disulfide bond" evidence="8">
    <location>
        <begin position="187"/>
        <end position="205"/>
    </location>
</feature>
<keyword evidence="7" id="KW-0325">Glycoprotein</keyword>
<feature type="repeat" description="TNFR-Cys" evidence="8">
    <location>
        <begin position="165"/>
        <end position="205"/>
    </location>
</feature>
<feature type="disulfide bond" evidence="8">
    <location>
        <begin position="63"/>
        <end position="81"/>
    </location>
</feature>
<dbReference type="Gene3D" id="2.10.50.10">
    <property type="entry name" value="Tumor Necrosis Factor Receptor, subunit A, domain 2"/>
    <property type="match status" value="2"/>
</dbReference>
<dbReference type="PROSITE" id="PS00652">
    <property type="entry name" value="TNFR_NGFR_1"/>
    <property type="match status" value="3"/>
</dbReference>
<keyword evidence="8" id="KW-1015">Disulfide bond</keyword>
<evidence type="ECO:0000256" key="3">
    <source>
        <dbReference type="ARBA" id="ARBA00022692"/>
    </source>
</evidence>
<evidence type="ECO:0000256" key="2">
    <source>
        <dbReference type="ARBA" id="ARBA00022475"/>
    </source>
</evidence>
<feature type="repeat" description="TNFR-Cys" evidence="8">
    <location>
        <begin position="125"/>
        <end position="163"/>
    </location>
</feature>
<feature type="disulfide bond" evidence="8">
    <location>
        <begin position="106"/>
        <end position="124"/>
    </location>
</feature>
<feature type="domain" description="TNFR-Cys" evidence="10">
    <location>
        <begin position="83"/>
        <end position="124"/>
    </location>
</feature>
<evidence type="ECO:0000256" key="6">
    <source>
        <dbReference type="ARBA" id="ARBA00023136"/>
    </source>
</evidence>
<accession>A0ABQ9FS38</accession>
<proteinExistence type="predicted"/>
<feature type="disulfide bond" evidence="8">
    <location>
        <begin position="184"/>
        <end position="197"/>
    </location>
</feature>
<feature type="disulfide bond" evidence="8">
    <location>
        <begin position="103"/>
        <end position="116"/>
    </location>
</feature>
<keyword evidence="3 9" id="KW-0812">Transmembrane</keyword>
<protein>
    <recommendedName>
        <fullName evidence="10">TNFR-Cys domain-containing protein</fullName>
    </recommendedName>
</protein>